<evidence type="ECO:0000256" key="7">
    <source>
        <dbReference type="SAM" id="MobiDB-lite"/>
    </source>
</evidence>
<keyword evidence="6" id="KW-0131">Cell cycle</keyword>
<dbReference type="InterPro" id="IPR016024">
    <property type="entry name" value="ARM-type_fold"/>
</dbReference>
<evidence type="ECO:0000313" key="9">
    <source>
        <dbReference type="EMBL" id="CAK8675248.1"/>
    </source>
</evidence>
<evidence type="ECO:0000256" key="1">
    <source>
        <dbReference type="ARBA" id="ARBA00004123"/>
    </source>
</evidence>
<feature type="region of interest" description="Disordered" evidence="7">
    <location>
        <begin position="1413"/>
        <end position="1434"/>
    </location>
</feature>
<name>A0ABP0F6C1_CLALP</name>
<feature type="region of interest" description="Disordered" evidence="7">
    <location>
        <begin position="902"/>
        <end position="927"/>
    </location>
</feature>
<feature type="compositionally biased region" description="Polar residues" evidence="7">
    <location>
        <begin position="1139"/>
        <end position="1157"/>
    </location>
</feature>
<feature type="region of interest" description="Disordered" evidence="7">
    <location>
        <begin position="1457"/>
        <end position="1493"/>
    </location>
</feature>
<proteinExistence type="predicted"/>
<gene>
    <name evidence="9" type="ORF">CVLEPA_LOCUS4845</name>
</gene>
<keyword evidence="4" id="KW-0779">Telomere</keyword>
<sequence>MEQQLWRHISSLNEYSDGGNRSSVYKSIEKLMKASDVKNSLQNKYVHQFLAHIMADLKTEDEELTQAALAVLCLLFSENLMSSLEREYEKDLLTQIVEILEHSKGPFLLQKTLCIIITKQNFSQTVMELFVKSILSALSVSNTSSDTVIIDVINRLLQQSPRKMQEHMLLWLKITLELTANNSVIIRQLAVTTIKANLSLIQSKRKQILPVCGSFLKQKILTTLKSLATKKEILQEILSAQLPVYMNIIGEDLKRSASLSNLVLHFMEKGFRHADDDIRLTAFKTWDCLIECFSANKELLSTSKYVKLLTEPLKLKIKSEALLHALIGTMWKLAVYLDDKLPDLFEVLCSPLLEICFGDSSTPVKSSRRSSGRLSLRKQVSPYRSIQVLGAEILIRLLCDVTNLNYPMNLSSLRKPWIKAPSTFARFFSEVMRFVCDATCYLHKILPAEIFLHLWKSLVECTHDNVVRKRDVEMFRCLYQSVHRIVSCDVTPTFLLAIISYLTSFPTKILNSSLHSTSEISAMHGTPILSIFQFLLSPHVCVEENIKNPKFLACAELVICYGLERKIGTLEYVRAVITHLCFDNDIYIKMWNCLCKHTLDYVLKTQNINQGDSLENDFTAIHSLLLFPVEFFLQRKSSLDFDIIDLSTSLWMELLKHFLSFSSLVTKSDSDEERTFLLRHILCMVQKHKLVHLSEEPIGFFEKLLLALIDDAKFLNENIQRKLPASKKYANNDTSSLTTNGFNAIITELLMEFGKVSLMDNKQLPPNILPCLKTIFRNVPQDLVASNFHSFMELFSIYLNIHSNKTWPYQTDVEETWNQVLSRLQLTDTNFEDDVVCDLFLLAFSHPSQSIYHTTVNFWKMKIKDFLDITSLNENFKSTLLNIYEKEGFAVTRTLSSVDSSEVDGNVSTESWESDIEHQSKVSQDEITEASGDVSILSTNTEDDNVFENVNNTQIPSPVSTAKACLSLVMTCTNDKSGNKINNNAEQTCVVKQPQTTRQSARLRKNNYVQLAGETKKKKVDNNEDRTTIGQHENPYHSEQTGNLGLKEKHISSNDGEEDNFDKVQESSQPVTNSSTSSSNVIILESEDEELFSECQNTVDGSAADDENDNISYNTAVDYDTTRVDSDMSVNSVDDTRRTTCSPMTLSSEPSPTHTDSVNANGSIFEVVEMAEISVCPAQQSQDKSFATAQACTNSGGAAVLSGKTLNHTDERSINGDHHEVSLVSSSPQPTSQIDESVYEVVEMAEMSVYVGRQLEDQSAIQQLLSPGAEQDNLNVCKSDTDINSTSSNEMLSVISDSNAVVAETTSQHDENNSTSKNGDRSMYEVVEMAEMSINPEVVCDTNNSESELYANEALVNAKKNIGVEELIGSKEVLEMSLSSDISHGTMDTSIEKSLYEVVQMVDLSSSCVDPVDRAPIETSTPFSTDKEKQSVSSNNDSFNVCAKDLDIHPLDCSFEAGDEPEEEKPKDNLIGDTITPVCLNNRPTDEESSKDSLFVNTETKNKKIDVVVSLNRTQCSKFSETNTVKVQQSSLCPDPHIRQCLTAADPATILESAVLTPKSCLRKRLISKDAYSSPNDPLKEGMTRTNIMDEFSPATKSRRVSFAEPISTSAAKEDILPISPTAIPVSVKNKFHPRVVNRRLSLPAPKRTLVSPRLDVTRSPLSVRSASVAAAIAGIKARNTESPVRPGQTSLTSQMSLLKSLDFNNVTVSKLIDLDYLNNLSTNDLENLTQFLLTSTPVIHSVLMQKLKNHAHEA</sequence>
<evidence type="ECO:0000256" key="4">
    <source>
        <dbReference type="ARBA" id="ARBA00022895"/>
    </source>
</evidence>
<evidence type="ECO:0000256" key="3">
    <source>
        <dbReference type="ARBA" id="ARBA00022454"/>
    </source>
</evidence>
<protein>
    <recommendedName>
        <fullName evidence="8">Telomere-associated protein Rif1 N-terminal domain-containing protein</fullName>
    </recommendedName>
</protein>
<keyword evidence="3" id="KW-0158">Chromosome</keyword>
<accession>A0ABP0F6C1</accession>
<reference evidence="9 10" key="1">
    <citation type="submission" date="2024-02" db="EMBL/GenBank/DDBJ databases">
        <authorList>
            <person name="Daric V."/>
            <person name="Darras S."/>
        </authorList>
    </citation>
    <scope>NUCLEOTIDE SEQUENCE [LARGE SCALE GENOMIC DNA]</scope>
</reference>
<dbReference type="Pfam" id="PF12231">
    <property type="entry name" value="Rif1_N"/>
    <property type="match status" value="1"/>
</dbReference>
<dbReference type="Proteomes" id="UP001642483">
    <property type="component" value="Unassembled WGS sequence"/>
</dbReference>
<evidence type="ECO:0000256" key="6">
    <source>
        <dbReference type="ARBA" id="ARBA00023306"/>
    </source>
</evidence>
<evidence type="ECO:0000256" key="5">
    <source>
        <dbReference type="ARBA" id="ARBA00023242"/>
    </source>
</evidence>
<organism evidence="9 10">
    <name type="scientific">Clavelina lepadiformis</name>
    <name type="common">Light-bulb sea squirt</name>
    <name type="synonym">Ascidia lepadiformis</name>
    <dbReference type="NCBI Taxonomy" id="159417"/>
    <lineage>
        <taxon>Eukaryota</taxon>
        <taxon>Metazoa</taxon>
        <taxon>Chordata</taxon>
        <taxon>Tunicata</taxon>
        <taxon>Ascidiacea</taxon>
        <taxon>Aplousobranchia</taxon>
        <taxon>Clavelinidae</taxon>
        <taxon>Clavelina</taxon>
    </lineage>
</organism>
<keyword evidence="5" id="KW-0539">Nucleus</keyword>
<comment type="caution">
    <text evidence="9">The sequence shown here is derived from an EMBL/GenBank/DDBJ whole genome shotgun (WGS) entry which is preliminary data.</text>
</comment>
<keyword evidence="10" id="KW-1185">Reference proteome</keyword>
<feature type="compositionally biased region" description="Basic and acidic residues" evidence="7">
    <location>
        <begin position="915"/>
        <end position="924"/>
    </location>
</feature>
<dbReference type="EMBL" id="CAWYQH010000013">
    <property type="protein sequence ID" value="CAK8675248.1"/>
    <property type="molecule type" value="Genomic_DNA"/>
</dbReference>
<feature type="domain" description="Telomere-associated protein Rif1 N-terminal" evidence="8">
    <location>
        <begin position="19"/>
        <end position="333"/>
    </location>
</feature>
<dbReference type="PANTHER" id="PTHR22928:SF3">
    <property type="entry name" value="TELOMERE-ASSOCIATED PROTEIN RIF1"/>
    <property type="match status" value="1"/>
</dbReference>
<dbReference type="PANTHER" id="PTHR22928">
    <property type="entry name" value="TELOMERE-ASSOCIATED PROTEIN RIF1"/>
    <property type="match status" value="1"/>
</dbReference>
<feature type="region of interest" description="Disordered" evidence="7">
    <location>
        <begin position="1127"/>
        <end position="1157"/>
    </location>
</feature>
<dbReference type="SUPFAM" id="SSF48371">
    <property type="entry name" value="ARM repeat"/>
    <property type="match status" value="1"/>
</dbReference>
<dbReference type="InterPro" id="IPR022031">
    <property type="entry name" value="Rif1_N"/>
</dbReference>
<feature type="region of interest" description="Disordered" evidence="7">
    <location>
        <begin position="1013"/>
        <end position="1079"/>
    </location>
</feature>
<evidence type="ECO:0000313" key="10">
    <source>
        <dbReference type="Proteomes" id="UP001642483"/>
    </source>
</evidence>
<feature type="compositionally biased region" description="Low complexity" evidence="7">
    <location>
        <begin position="1066"/>
        <end position="1079"/>
    </location>
</feature>
<evidence type="ECO:0000256" key="2">
    <source>
        <dbReference type="ARBA" id="ARBA00004574"/>
    </source>
</evidence>
<evidence type="ECO:0000259" key="8">
    <source>
        <dbReference type="Pfam" id="PF12231"/>
    </source>
</evidence>
<comment type="subcellular location">
    <subcellularLocation>
        <location evidence="2">Chromosome</location>
        <location evidence="2">Telomere</location>
    </subcellularLocation>
    <subcellularLocation>
        <location evidence="1">Nucleus</location>
    </subcellularLocation>
</comment>